<evidence type="ECO:0000256" key="2">
    <source>
        <dbReference type="SAM" id="MobiDB-lite"/>
    </source>
</evidence>
<sequence length="222" mass="24488">MTATETDNSSVIAPPAPAAPRKRPQPRTPHPLLERLFQHYPKLFGARFLPLKRGIYHDLAGLHPDFAAEELKLALSQHTRSTRYLEAVADIRQRHDLQGAPVEDVAPEHVYQAIMEIHRRRQTRGHAGTAAWLQERLVAAIEAAGLDRAAYEAQVRAHDPAAVAALDEAFAAVAERSARREALVRAFQASGRSVEEFADMYGMQPADVRRAVETAKPAAATI</sequence>
<dbReference type="AlphaFoldDB" id="A0A562ZRA7"/>
<evidence type="ECO:0000313" key="4">
    <source>
        <dbReference type="EMBL" id="TWO70886.1"/>
    </source>
</evidence>
<evidence type="ECO:0000259" key="3">
    <source>
        <dbReference type="SMART" id="SM00945"/>
    </source>
</evidence>
<evidence type="ECO:0000313" key="5">
    <source>
        <dbReference type="Proteomes" id="UP000318199"/>
    </source>
</evidence>
<dbReference type="Pfam" id="PF04352">
    <property type="entry name" value="ProQ"/>
    <property type="match status" value="1"/>
</dbReference>
<dbReference type="GO" id="GO:0003723">
    <property type="term" value="F:RNA binding"/>
    <property type="evidence" value="ECO:0007669"/>
    <property type="project" value="UniProtKB-KW"/>
</dbReference>
<comment type="caution">
    <text evidence="4">The sequence shown here is derived from an EMBL/GenBank/DDBJ whole genome shotgun (WGS) entry which is preliminary data.</text>
</comment>
<feature type="compositionally biased region" description="Polar residues" evidence="2">
    <location>
        <begin position="1"/>
        <end position="11"/>
    </location>
</feature>
<gene>
    <name evidence="4" type="ORF">FN976_13065</name>
</gene>
<name>A0A562ZRA7_9BURK</name>
<keyword evidence="5" id="KW-1185">Reference proteome</keyword>
<dbReference type="SUPFAM" id="SSF48657">
    <property type="entry name" value="FinO-like"/>
    <property type="match status" value="1"/>
</dbReference>
<dbReference type="Proteomes" id="UP000318199">
    <property type="component" value="Unassembled WGS sequence"/>
</dbReference>
<dbReference type="EMBL" id="VOBQ01000010">
    <property type="protein sequence ID" value="TWO70886.1"/>
    <property type="molecule type" value="Genomic_DNA"/>
</dbReference>
<dbReference type="SMART" id="SM00945">
    <property type="entry name" value="ProQ"/>
    <property type="match status" value="1"/>
</dbReference>
<keyword evidence="1" id="KW-0694">RNA-binding</keyword>
<proteinExistence type="predicted"/>
<reference evidence="4 5" key="1">
    <citation type="submission" date="2019-07" db="EMBL/GenBank/DDBJ databases">
        <title>Caenimonas sedimenti sp. nov., isolated from activated sludge.</title>
        <authorList>
            <person name="Xu J."/>
        </authorList>
    </citation>
    <scope>NUCLEOTIDE SEQUENCE [LARGE SCALE GENOMIC DNA]</scope>
    <source>
        <strain evidence="4 5">HX-9-20</strain>
    </source>
</reference>
<dbReference type="RefSeq" id="WP_145893475.1">
    <property type="nucleotide sequence ID" value="NZ_VOBQ01000010.1"/>
</dbReference>
<feature type="domain" description="ProQ/FinO" evidence="3">
    <location>
        <begin position="25"/>
        <end position="133"/>
    </location>
</feature>
<dbReference type="OrthoDB" id="9180746at2"/>
<protein>
    <submittedName>
        <fullName evidence="4">Prop effector</fullName>
    </submittedName>
</protein>
<organism evidence="4 5">
    <name type="scientific">Caenimonas sedimenti</name>
    <dbReference type="NCBI Taxonomy" id="2596921"/>
    <lineage>
        <taxon>Bacteria</taxon>
        <taxon>Pseudomonadati</taxon>
        <taxon>Pseudomonadota</taxon>
        <taxon>Betaproteobacteria</taxon>
        <taxon>Burkholderiales</taxon>
        <taxon>Comamonadaceae</taxon>
        <taxon>Caenimonas</taxon>
    </lineage>
</organism>
<dbReference type="InterPro" id="IPR036442">
    <property type="entry name" value="ProQ/FinO_sf"/>
</dbReference>
<evidence type="ECO:0000256" key="1">
    <source>
        <dbReference type="ARBA" id="ARBA00022884"/>
    </source>
</evidence>
<dbReference type="Gene3D" id="1.10.1710.10">
    <property type="entry name" value="ProQ/FinO domain"/>
    <property type="match status" value="1"/>
</dbReference>
<dbReference type="InterPro" id="IPR016103">
    <property type="entry name" value="ProQ/FinO"/>
</dbReference>
<feature type="region of interest" description="Disordered" evidence="2">
    <location>
        <begin position="1"/>
        <end position="29"/>
    </location>
</feature>
<accession>A0A562ZRA7</accession>